<dbReference type="Gramene" id="AET2Gv21079900.2">
    <property type="protein sequence ID" value="AET2Gv21079900.2"/>
    <property type="gene ID" value="AET2Gv21079900"/>
</dbReference>
<reference evidence="3" key="2">
    <citation type="journal article" date="2017" name="Nat. Plants">
        <title>The Aegilops tauschii genome reveals multiple impacts of transposons.</title>
        <authorList>
            <person name="Zhao G."/>
            <person name="Zou C."/>
            <person name="Li K."/>
            <person name="Wang K."/>
            <person name="Li T."/>
            <person name="Gao L."/>
            <person name="Zhang X."/>
            <person name="Wang H."/>
            <person name="Yang Z."/>
            <person name="Liu X."/>
            <person name="Jiang W."/>
            <person name="Mao L."/>
            <person name="Kong X."/>
            <person name="Jiao Y."/>
            <person name="Jia J."/>
        </authorList>
    </citation>
    <scope>NUCLEOTIDE SEQUENCE [LARGE SCALE GENOMIC DNA]</scope>
    <source>
        <strain evidence="3">cv. AL8/78</strain>
    </source>
</reference>
<reference evidence="2" key="5">
    <citation type="journal article" date="2021" name="G3 (Bethesda)">
        <title>Aegilops tauschii genome assembly Aet v5.0 features greater sequence contiguity and improved annotation.</title>
        <authorList>
            <person name="Wang L."/>
            <person name="Zhu T."/>
            <person name="Rodriguez J.C."/>
            <person name="Deal K.R."/>
            <person name="Dubcovsky J."/>
            <person name="McGuire P.E."/>
            <person name="Lux T."/>
            <person name="Spannagl M."/>
            <person name="Mayer K.F.X."/>
            <person name="Baldrich P."/>
            <person name="Meyers B.C."/>
            <person name="Huo N."/>
            <person name="Gu Y.Q."/>
            <person name="Zhou H."/>
            <person name="Devos K.M."/>
            <person name="Bennetzen J.L."/>
            <person name="Unver T."/>
            <person name="Budak H."/>
            <person name="Gulick P.J."/>
            <person name="Galiba G."/>
            <person name="Kalapos B."/>
            <person name="Nelson D.R."/>
            <person name="Li P."/>
            <person name="You F.M."/>
            <person name="Luo M.C."/>
            <person name="Dvorak J."/>
        </authorList>
    </citation>
    <scope>NUCLEOTIDE SEQUENCE [LARGE SCALE GENOMIC DNA]</scope>
    <source>
        <strain evidence="2">cv. AL8/78</strain>
    </source>
</reference>
<accession>A0A453D441</accession>
<evidence type="ECO:0008006" key="4">
    <source>
        <dbReference type="Google" id="ProtNLM"/>
    </source>
</evidence>
<reference evidence="2" key="3">
    <citation type="journal article" date="2017" name="Nature">
        <title>Genome sequence of the progenitor of the wheat D genome Aegilops tauschii.</title>
        <authorList>
            <person name="Luo M.C."/>
            <person name="Gu Y.Q."/>
            <person name="Puiu D."/>
            <person name="Wang H."/>
            <person name="Twardziok S.O."/>
            <person name="Deal K.R."/>
            <person name="Huo N."/>
            <person name="Zhu T."/>
            <person name="Wang L."/>
            <person name="Wang Y."/>
            <person name="McGuire P.E."/>
            <person name="Liu S."/>
            <person name="Long H."/>
            <person name="Ramasamy R.K."/>
            <person name="Rodriguez J.C."/>
            <person name="Van S.L."/>
            <person name="Yuan L."/>
            <person name="Wang Z."/>
            <person name="Xia Z."/>
            <person name="Xiao L."/>
            <person name="Anderson O.D."/>
            <person name="Ouyang S."/>
            <person name="Liang Y."/>
            <person name="Zimin A.V."/>
            <person name="Pertea G."/>
            <person name="Qi P."/>
            <person name="Bennetzen J.L."/>
            <person name="Dai X."/>
            <person name="Dawson M.W."/>
            <person name="Muller H.G."/>
            <person name="Kugler K."/>
            <person name="Rivarola-Duarte L."/>
            <person name="Spannagl M."/>
            <person name="Mayer K.F.X."/>
            <person name="Lu F.H."/>
            <person name="Bevan M.W."/>
            <person name="Leroy P."/>
            <person name="Li P."/>
            <person name="You F.M."/>
            <person name="Sun Q."/>
            <person name="Liu Z."/>
            <person name="Lyons E."/>
            <person name="Wicker T."/>
            <person name="Salzberg S.L."/>
            <person name="Devos K.M."/>
            <person name="Dvorak J."/>
        </authorList>
    </citation>
    <scope>NUCLEOTIDE SEQUENCE [LARGE SCALE GENOMIC DNA]</scope>
    <source>
        <strain evidence="2">cv. AL8/78</strain>
    </source>
</reference>
<evidence type="ECO:0000256" key="1">
    <source>
        <dbReference type="SAM" id="MobiDB-lite"/>
    </source>
</evidence>
<dbReference type="InterPro" id="IPR050232">
    <property type="entry name" value="FBL13/AtMIF1-like"/>
</dbReference>
<dbReference type="EnsemblPlants" id="AET2Gv21079900.2">
    <property type="protein sequence ID" value="AET2Gv21079900.2"/>
    <property type="gene ID" value="AET2Gv21079900"/>
</dbReference>
<protein>
    <recommendedName>
        <fullName evidence="4">FBD domain-containing protein</fullName>
    </recommendedName>
</protein>
<dbReference type="PANTHER" id="PTHR31900:SF30">
    <property type="entry name" value="SUPERFAMILY PROTEIN, PUTATIVE-RELATED"/>
    <property type="match status" value="1"/>
</dbReference>
<proteinExistence type="predicted"/>
<feature type="compositionally biased region" description="Acidic residues" evidence="1">
    <location>
        <begin position="161"/>
        <end position="173"/>
    </location>
</feature>
<dbReference type="AlphaFoldDB" id="A0A453D441"/>
<sequence length="259" mass="29232">TVESAHLRSFAMICCHHASRVKLHSSCLQSLHYKGGIPLESLFKVANYKGVMALTIEICEDLSKRKSTEVAPVTGLISQCTELAYLHLSLRPSMAYHSSLFADAVRGLPLRQSGLKGCLREGHAARSVAVLLRETKNLEVLSLFPLGQPQKKESWMSDGESGTEIEDDGDDEVDRSGRATDSLWQMYIRCLGHKLRRISIVNYKGLQLERMLAHFLLDRGKTLEEFSVTSPVESSRRKHQMACLLRSWRRNRHTRVTVN</sequence>
<dbReference type="Proteomes" id="UP000015105">
    <property type="component" value="Chromosome 2D"/>
</dbReference>
<evidence type="ECO:0000313" key="2">
    <source>
        <dbReference type="EnsemblPlants" id="AET2Gv21079900.2"/>
    </source>
</evidence>
<keyword evidence="3" id="KW-1185">Reference proteome</keyword>
<evidence type="ECO:0000313" key="3">
    <source>
        <dbReference type="Proteomes" id="UP000015105"/>
    </source>
</evidence>
<reference evidence="3" key="1">
    <citation type="journal article" date="2014" name="Science">
        <title>Ancient hybridizations among the ancestral genomes of bread wheat.</title>
        <authorList>
            <consortium name="International Wheat Genome Sequencing Consortium,"/>
            <person name="Marcussen T."/>
            <person name="Sandve S.R."/>
            <person name="Heier L."/>
            <person name="Spannagl M."/>
            <person name="Pfeifer M."/>
            <person name="Jakobsen K.S."/>
            <person name="Wulff B.B."/>
            <person name="Steuernagel B."/>
            <person name="Mayer K.F."/>
            <person name="Olsen O.A."/>
        </authorList>
    </citation>
    <scope>NUCLEOTIDE SEQUENCE [LARGE SCALE GENOMIC DNA]</scope>
    <source>
        <strain evidence="3">cv. AL8/78</strain>
    </source>
</reference>
<organism evidence="2 3">
    <name type="scientific">Aegilops tauschii subsp. strangulata</name>
    <name type="common">Goatgrass</name>
    <dbReference type="NCBI Taxonomy" id="200361"/>
    <lineage>
        <taxon>Eukaryota</taxon>
        <taxon>Viridiplantae</taxon>
        <taxon>Streptophyta</taxon>
        <taxon>Embryophyta</taxon>
        <taxon>Tracheophyta</taxon>
        <taxon>Spermatophyta</taxon>
        <taxon>Magnoliopsida</taxon>
        <taxon>Liliopsida</taxon>
        <taxon>Poales</taxon>
        <taxon>Poaceae</taxon>
        <taxon>BOP clade</taxon>
        <taxon>Pooideae</taxon>
        <taxon>Triticodae</taxon>
        <taxon>Triticeae</taxon>
        <taxon>Triticinae</taxon>
        <taxon>Aegilops</taxon>
    </lineage>
</organism>
<name>A0A453D441_AEGTS</name>
<feature type="region of interest" description="Disordered" evidence="1">
    <location>
        <begin position="151"/>
        <end position="175"/>
    </location>
</feature>
<dbReference type="PANTHER" id="PTHR31900">
    <property type="entry name" value="F-BOX/RNI SUPERFAMILY PROTEIN-RELATED"/>
    <property type="match status" value="1"/>
</dbReference>
<reference evidence="2" key="4">
    <citation type="submission" date="2019-03" db="UniProtKB">
        <authorList>
            <consortium name="EnsemblPlants"/>
        </authorList>
    </citation>
    <scope>IDENTIFICATION</scope>
</reference>